<dbReference type="KEGG" id="tuz:TUZN_1706"/>
<dbReference type="AlphaFoldDB" id="F2L350"/>
<dbReference type="InterPro" id="IPR036393">
    <property type="entry name" value="AceGlu_kinase-like_sf"/>
</dbReference>
<dbReference type="STRING" id="999630.TUZN_1706"/>
<sequence>MDGDRLVFDVARAVRAQKLLLLSDVKGLYIGEGVVPHLTPRRRRS</sequence>
<dbReference type="Proteomes" id="UP000008138">
    <property type="component" value="Chromosome"/>
</dbReference>
<gene>
    <name evidence="1" type="ordered locus">TUZN_1706</name>
</gene>
<accession>F2L350</accession>
<proteinExistence type="predicted"/>
<dbReference type="SUPFAM" id="SSF53633">
    <property type="entry name" value="Carbamate kinase-like"/>
    <property type="match status" value="1"/>
</dbReference>
<name>F2L350_THEU7</name>
<dbReference type="HOGENOM" id="CLU_3194711_0_0_2"/>
<reference evidence="1 2" key="1">
    <citation type="journal article" date="2011" name="J. Bacteriol.">
        <title>Complete genome sequence of the thermoacidophilic crenarchaeon Thermoproteus uzoniensis 768-20.</title>
        <authorList>
            <person name="Mardanov A.V."/>
            <person name="Gumerov V.M."/>
            <person name="Beletsky A.V."/>
            <person name="Prokofeva M.I."/>
            <person name="Bonch-Osmolovskaya E.A."/>
            <person name="Ravin N.V."/>
            <person name="Skryabin K.G."/>
        </authorList>
    </citation>
    <scope>NUCLEOTIDE SEQUENCE [LARGE SCALE GENOMIC DNA]</scope>
    <source>
        <strain evidence="1 2">768-20</strain>
    </source>
</reference>
<dbReference type="Gene3D" id="3.40.1160.10">
    <property type="entry name" value="Acetylglutamate kinase-like"/>
    <property type="match status" value="1"/>
</dbReference>
<dbReference type="EMBL" id="CP002590">
    <property type="protein sequence ID" value="AEA13169.1"/>
    <property type="molecule type" value="Genomic_DNA"/>
</dbReference>
<keyword evidence="2" id="KW-1185">Reference proteome</keyword>
<protein>
    <submittedName>
        <fullName evidence="1">Uncharacterized protein</fullName>
    </submittedName>
</protein>
<evidence type="ECO:0000313" key="2">
    <source>
        <dbReference type="Proteomes" id="UP000008138"/>
    </source>
</evidence>
<organism evidence="1 2">
    <name type="scientific">Thermoproteus uzoniensis (strain 768-20)</name>
    <dbReference type="NCBI Taxonomy" id="999630"/>
    <lineage>
        <taxon>Archaea</taxon>
        <taxon>Thermoproteota</taxon>
        <taxon>Thermoprotei</taxon>
        <taxon>Thermoproteales</taxon>
        <taxon>Thermoproteaceae</taxon>
        <taxon>Thermoproteus</taxon>
    </lineage>
</organism>
<evidence type="ECO:0000313" key="1">
    <source>
        <dbReference type="EMBL" id="AEA13169.1"/>
    </source>
</evidence>
<dbReference type="eggNOG" id="arCOG00862">
    <property type="taxonomic scope" value="Archaea"/>
</dbReference>
<reference key="2">
    <citation type="submission" date="2011-03" db="EMBL/GenBank/DDBJ databases">
        <title>Complete genome sequence of the thermoacidophilic crenarchaeon Thermoproteus uzoniensis 768-20.</title>
        <authorList>
            <person name="Mardanov A.V."/>
            <person name="Gumerov V.M."/>
            <person name="Beletsky A.V."/>
            <person name="Prokofeva M.I."/>
            <person name="Bonch-Osmolovskaya E.A."/>
            <person name="Ravin N.V."/>
            <person name="Skryabin K.G."/>
        </authorList>
    </citation>
    <scope>NUCLEOTIDE SEQUENCE</scope>
    <source>
        <strain>768-20</strain>
    </source>
</reference>